<organism evidence="1">
    <name type="scientific">bioreactor metagenome</name>
    <dbReference type="NCBI Taxonomy" id="1076179"/>
    <lineage>
        <taxon>unclassified sequences</taxon>
        <taxon>metagenomes</taxon>
        <taxon>ecological metagenomes</taxon>
    </lineage>
</organism>
<name>A0A645JH05_9ZZZZ</name>
<proteinExistence type="predicted"/>
<gene>
    <name evidence="1" type="ORF">SDC9_210251</name>
</gene>
<sequence length="42" mass="5183">MDYYTPKTAKMVYRKYRKDFETFGYEDEYTKLLTYLAAKENP</sequence>
<protein>
    <submittedName>
        <fullName evidence="1">Uncharacterized protein</fullName>
    </submittedName>
</protein>
<accession>A0A645JH05</accession>
<dbReference type="AlphaFoldDB" id="A0A645JH05"/>
<reference evidence="1" key="1">
    <citation type="submission" date="2019-08" db="EMBL/GenBank/DDBJ databases">
        <authorList>
            <person name="Kucharzyk K."/>
            <person name="Murdoch R.W."/>
            <person name="Higgins S."/>
            <person name="Loffler F."/>
        </authorList>
    </citation>
    <scope>NUCLEOTIDE SEQUENCE</scope>
</reference>
<evidence type="ECO:0000313" key="1">
    <source>
        <dbReference type="EMBL" id="MPN62502.1"/>
    </source>
</evidence>
<comment type="caution">
    <text evidence="1">The sequence shown here is derived from an EMBL/GenBank/DDBJ whole genome shotgun (WGS) entry which is preliminary data.</text>
</comment>
<dbReference type="EMBL" id="VSSQ01140599">
    <property type="protein sequence ID" value="MPN62502.1"/>
    <property type="molecule type" value="Genomic_DNA"/>
</dbReference>